<protein>
    <submittedName>
        <fullName evidence="2">Uncharacterized protein</fullName>
    </submittedName>
</protein>
<evidence type="ECO:0000256" key="1">
    <source>
        <dbReference type="SAM" id="MobiDB-lite"/>
    </source>
</evidence>
<feature type="compositionally biased region" description="Basic and acidic residues" evidence="1">
    <location>
        <begin position="85"/>
        <end position="95"/>
    </location>
</feature>
<keyword evidence="3" id="KW-1185">Reference proteome</keyword>
<name>A0A9W4DSL2_9ACTN</name>
<dbReference type="Proteomes" id="UP001152519">
    <property type="component" value="Unassembled WGS sequence"/>
</dbReference>
<accession>A0A9W4DSL2</accession>
<evidence type="ECO:0000313" key="3">
    <source>
        <dbReference type="Proteomes" id="UP001152519"/>
    </source>
</evidence>
<dbReference type="AlphaFoldDB" id="A0A9W4DSL2"/>
<comment type="caution">
    <text evidence="2">The sequence shown here is derived from an EMBL/GenBank/DDBJ whole genome shotgun (WGS) entry which is preliminary data.</text>
</comment>
<sequence>MVRAWRGPLRSDEDSTLSTRLGVHLYVDVDDRHDRRRYRHGALSRLTLRSLVDALSPVQPRDRFPTSPRHPAALLSPPRSAGAARAREGEACGMS</sequence>
<organism evidence="2 3">
    <name type="scientific">Actinacidiphila cocklensis</name>
    <dbReference type="NCBI Taxonomy" id="887465"/>
    <lineage>
        <taxon>Bacteria</taxon>
        <taxon>Bacillati</taxon>
        <taxon>Actinomycetota</taxon>
        <taxon>Actinomycetes</taxon>
        <taxon>Kitasatosporales</taxon>
        <taxon>Streptomycetaceae</taxon>
        <taxon>Actinacidiphila</taxon>
    </lineage>
</organism>
<reference evidence="2" key="1">
    <citation type="submission" date="2021-05" db="EMBL/GenBank/DDBJ databases">
        <authorList>
            <person name="Arsene-Ploetze F."/>
        </authorList>
    </citation>
    <scope>NUCLEOTIDE SEQUENCE</scope>
    <source>
        <strain evidence="2">DSM 42138</strain>
    </source>
</reference>
<evidence type="ECO:0000313" key="2">
    <source>
        <dbReference type="EMBL" id="CAG6393204.1"/>
    </source>
</evidence>
<proteinExistence type="predicted"/>
<feature type="region of interest" description="Disordered" evidence="1">
    <location>
        <begin position="57"/>
        <end position="95"/>
    </location>
</feature>
<dbReference type="EMBL" id="CAJSLV010000048">
    <property type="protein sequence ID" value="CAG6393204.1"/>
    <property type="molecule type" value="Genomic_DNA"/>
</dbReference>
<gene>
    <name evidence="2" type="ORF">SCOCK_20235</name>
</gene>